<dbReference type="Proteomes" id="UP000653730">
    <property type="component" value="Unassembled WGS sequence"/>
</dbReference>
<dbReference type="RefSeq" id="WP_187965851.1">
    <property type="nucleotide sequence ID" value="NZ_JACVDC010000034.1"/>
</dbReference>
<proteinExistence type="predicted"/>
<evidence type="ECO:0000313" key="2">
    <source>
        <dbReference type="Proteomes" id="UP000653730"/>
    </source>
</evidence>
<organism evidence="1 2">
    <name type="scientific">Sinomicrobium weinanense</name>
    <dbReference type="NCBI Taxonomy" id="2842200"/>
    <lineage>
        <taxon>Bacteria</taxon>
        <taxon>Pseudomonadati</taxon>
        <taxon>Bacteroidota</taxon>
        <taxon>Flavobacteriia</taxon>
        <taxon>Flavobacteriales</taxon>
        <taxon>Flavobacteriaceae</taxon>
        <taxon>Sinomicrobium</taxon>
    </lineage>
</organism>
<sequence length="216" mass="24781">MKTAIQIALWLLSIFFAYKIYRSVNDPIKFDKVKKERYAKVIDKLKEVRDAQEAYRTVTGKFAKDFNSLIRFIDTAEFAITQQRDTSWMEYDKVYRIDMQKEGKIIDTLGFVSVKDSLFKGTDSYKTLMDVPNAPNNEKFKMDAGIIDRNGFKASVFEAKVDKGVILHDQPKDLLAKEKQIISISEVPGPEIIVGSLEEVSTTGNWPIIYDSKKDE</sequence>
<gene>
    <name evidence="1" type="ORF">IBL28_12055</name>
</gene>
<comment type="caution">
    <text evidence="1">The sequence shown here is derived from an EMBL/GenBank/DDBJ whole genome shotgun (WGS) entry which is preliminary data.</text>
</comment>
<keyword evidence="2" id="KW-1185">Reference proteome</keyword>
<evidence type="ECO:0000313" key="1">
    <source>
        <dbReference type="EMBL" id="MBC9796706.1"/>
    </source>
</evidence>
<name>A0A926Q452_9FLAO</name>
<reference evidence="1 2" key="1">
    <citation type="submission" date="2020-09" db="EMBL/GenBank/DDBJ databases">
        <title>Sinomicrobium weinanense sp. nov., a halophilic bacteria isolated from saline-alkali soil.</title>
        <authorList>
            <person name="Wu P."/>
            <person name="Ren H."/>
            <person name="Mei Y."/>
            <person name="Liang Y."/>
            <person name="Chen Z."/>
        </authorList>
    </citation>
    <scope>NUCLEOTIDE SEQUENCE [LARGE SCALE GENOMIC DNA]</scope>
    <source>
        <strain evidence="1 2">FJxs</strain>
    </source>
</reference>
<dbReference type="EMBL" id="JACVDC010000034">
    <property type="protein sequence ID" value="MBC9796706.1"/>
    <property type="molecule type" value="Genomic_DNA"/>
</dbReference>
<protein>
    <submittedName>
        <fullName evidence="1">Uncharacterized protein</fullName>
    </submittedName>
</protein>
<dbReference type="AlphaFoldDB" id="A0A926Q452"/>
<accession>A0A926Q452</accession>